<reference evidence="8 9" key="1">
    <citation type="submission" date="2019-02" db="EMBL/GenBank/DDBJ databases">
        <title>Halieaceae_genomes.</title>
        <authorList>
            <person name="Li S.-H."/>
        </authorList>
    </citation>
    <scope>NUCLEOTIDE SEQUENCE [LARGE SCALE GENOMIC DNA]</scope>
    <source>
        <strain evidence="8 9">JH123</strain>
    </source>
</reference>
<dbReference type="NCBIfam" id="TIGR00453">
    <property type="entry name" value="ispD"/>
    <property type="match status" value="1"/>
</dbReference>
<evidence type="ECO:0000313" key="9">
    <source>
        <dbReference type="Proteomes" id="UP001317963"/>
    </source>
</evidence>
<dbReference type="EC" id="2.7.7.60" evidence="7"/>
<dbReference type="HAMAP" id="MF_00108">
    <property type="entry name" value="IspD"/>
    <property type="match status" value="1"/>
</dbReference>
<dbReference type="PANTHER" id="PTHR32125:SF4">
    <property type="entry name" value="2-C-METHYL-D-ERYTHRITOL 4-PHOSPHATE CYTIDYLYLTRANSFERASE, CHLOROPLASTIC"/>
    <property type="match status" value="1"/>
</dbReference>
<dbReference type="CDD" id="cd02516">
    <property type="entry name" value="CDP-ME_synthetase"/>
    <property type="match status" value="1"/>
</dbReference>
<gene>
    <name evidence="7" type="primary">ispD</name>
    <name evidence="8" type="ORF">E0F26_07805</name>
</gene>
<organism evidence="8 9">
    <name type="scientific">Candidatus Paraluminiphilus aquimaris</name>
    <dbReference type="NCBI Taxonomy" id="2518994"/>
    <lineage>
        <taxon>Bacteria</taxon>
        <taxon>Pseudomonadati</taxon>
        <taxon>Pseudomonadota</taxon>
        <taxon>Gammaproteobacteria</taxon>
        <taxon>Cellvibrionales</taxon>
        <taxon>Halieaceae</taxon>
        <taxon>Candidatus Paraluminiphilus</taxon>
    </lineage>
</organism>
<keyword evidence="6 7" id="KW-0414">Isoprene biosynthesis</keyword>
<accession>A0ABY6Q6W3</accession>
<comment type="pathway">
    <text evidence="2 7">Isoprenoid biosynthesis; isopentenyl diphosphate biosynthesis via DXP pathway; isopentenyl diphosphate from 1-deoxy-D-xylulose 5-phosphate: step 2/6.</text>
</comment>
<dbReference type="PANTHER" id="PTHR32125">
    <property type="entry name" value="2-C-METHYL-D-ERYTHRITOL 4-PHOSPHATE CYTIDYLYLTRANSFERASE, CHLOROPLASTIC"/>
    <property type="match status" value="1"/>
</dbReference>
<dbReference type="Proteomes" id="UP001317963">
    <property type="component" value="Chromosome"/>
</dbReference>
<dbReference type="InterPro" id="IPR029044">
    <property type="entry name" value="Nucleotide-diphossugar_trans"/>
</dbReference>
<evidence type="ECO:0000256" key="6">
    <source>
        <dbReference type="ARBA" id="ARBA00023229"/>
    </source>
</evidence>
<keyword evidence="9" id="KW-1185">Reference proteome</keyword>
<sequence length="235" mass="25106">MSSVWAVVPAAGSGRRMAAEVPKQYLKLNGVPILEHTLRALLACPDIRGVMVVLDPSDRRADAIPSLSDPRVSTAAGGAERADSVLAGLQAVSLEASEQDWVLVHDAARPCVSVALLHSLITACVSENVGAVMAQASVDTLKRISDDNRVVETLDRKAIWRAQTPQMFKLGELSAALSEALANDIAITDESMAMERAGYPVSILEGPSTNIKVTLPADLEFAEIILRRLNEESKV</sequence>
<dbReference type="PROSITE" id="PS01295">
    <property type="entry name" value="ISPD"/>
    <property type="match status" value="1"/>
</dbReference>
<comment type="catalytic activity">
    <reaction evidence="1 7">
        <text>2-C-methyl-D-erythritol 4-phosphate + CTP + H(+) = 4-CDP-2-C-methyl-D-erythritol + diphosphate</text>
        <dbReference type="Rhea" id="RHEA:13429"/>
        <dbReference type="ChEBI" id="CHEBI:15378"/>
        <dbReference type="ChEBI" id="CHEBI:33019"/>
        <dbReference type="ChEBI" id="CHEBI:37563"/>
        <dbReference type="ChEBI" id="CHEBI:57823"/>
        <dbReference type="ChEBI" id="CHEBI:58262"/>
        <dbReference type="EC" id="2.7.7.60"/>
    </reaction>
</comment>
<protein>
    <recommendedName>
        <fullName evidence="7">2-C-methyl-D-erythritol 4-phosphate cytidylyltransferase</fullName>
        <ecNumber evidence="7">2.7.7.60</ecNumber>
    </recommendedName>
    <alternativeName>
        <fullName evidence="7">4-diphosphocytidyl-2C-methyl-D-erythritol synthase</fullName>
    </alternativeName>
    <alternativeName>
        <fullName evidence="7">MEP cytidylyltransferase</fullName>
        <shortName evidence="7">MCT</shortName>
    </alternativeName>
</protein>
<evidence type="ECO:0000256" key="1">
    <source>
        <dbReference type="ARBA" id="ARBA00001282"/>
    </source>
</evidence>
<dbReference type="InterPro" id="IPR001228">
    <property type="entry name" value="IspD"/>
</dbReference>
<comment type="function">
    <text evidence="7">Catalyzes the formation of 4-diphosphocytidyl-2-C-methyl-D-erythritol from CTP and 2-C-methyl-D-erythritol 4-phosphate (MEP).</text>
</comment>
<dbReference type="Pfam" id="PF01128">
    <property type="entry name" value="IspD"/>
    <property type="match status" value="1"/>
</dbReference>
<evidence type="ECO:0000256" key="5">
    <source>
        <dbReference type="ARBA" id="ARBA00022695"/>
    </source>
</evidence>
<proteinExistence type="inferred from homology"/>
<dbReference type="InterPro" id="IPR018294">
    <property type="entry name" value="ISPD_synthase_CS"/>
</dbReference>
<evidence type="ECO:0000256" key="7">
    <source>
        <dbReference type="HAMAP-Rule" id="MF_00108"/>
    </source>
</evidence>
<feature type="site" description="Positions MEP for the nucleophilic attack" evidence="7">
    <location>
        <position position="156"/>
    </location>
</feature>
<evidence type="ECO:0000313" key="8">
    <source>
        <dbReference type="EMBL" id="UZP74648.1"/>
    </source>
</evidence>
<comment type="similarity">
    <text evidence="3 7">Belongs to the IspD/TarI cytidylyltransferase family. IspD subfamily.</text>
</comment>
<keyword evidence="5 7" id="KW-0548">Nucleotidyltransferase</keyword>
<feature type="site" description="Positions MEP for the nucleophilic attack" evidence="7">
    <location>
        <position position="212"/>
    </location>
</feature>
<feature type="site" description="Transition state stabilizer" evidence="7">
    <location>
        <position position="23"/>
    </location>
</feature>
<dbReference type="SUPFAM" id="SSF53448">
    <property type="entry name" value="Nucleotide-diphospho-sugar transferases"/>
    <property type="match status" value="1"/>
</dbReference>
<name>A0ABY6Q6W3_9GAMM</name>
<dbReference type="InterPro" id="IPR034683">
    <property type="entry name" value="IspD/TarI"/>
</dbReference>
<dbReference type="Gene3D" id="3.90.550.10">
    <property type="entry name" value="Spore Coat Polysaccharide Biosynthesis Protein SpsA, Chain A"/>
    <property type="match status" value="1"/>
</dbReference>
<dbReference type="InterPro" id="IPR050088">
    <property type="entry name" value="IspD/TarI_cytidylyltransf_bact"/>
</dbReference>
<evidence type="ECO:0000256" key="3">
    <source>
        <dbReference type="ARBA" id="ARBA00009789"/>
    </source>
</evidence>
<evidence type="ECO:0000256" key="2">
    <source>
        <dbReference type="ARBA" id="ARBA00004787"/>
    </source>
</evidence>
<dbReference type="EMBL" id="CP036501">
    <property type="protein sequence ID" value="UZP74648.1"/>
    <property type="molecule type" value="Genomic_DNA"/>
</dbReference>
<dbReference type="RefSeq" id="WP_279241107.1">
    <property type="nucleotide sequence ID" value="NZ_CP036501.1"/>
</dbReference>
<dbReference type="GO" id="GO:0050518">
    <property type="term" value="F:2-C-methyl-D-erythritol 4-phosphate cytidylyltransferase activity"/>
    <property type="evidence" value="ECO:0007669"/>
    <property type="project" value="UniProtKB-EC"/>
</dbReference>
<keyword evidence="4 7" id="KW-0808">Transferase</keyword>
<evidence type="ECO:0000256" key="4">
    <source>
        <dbReference type="ARBA" id="ARBA00022679"/>
    </source>
</evidence>
<feature type="site" description="Transition state stabilizer" evidence="7">
    <location>
        <position position="16"/>
    </location>
</feature>